<evidence type="ECO:0000313" key="13">
    <source>
        <dbReference type="Proteomes" id="UP000035681"/>
    </source>
</evidence>
<feature type="compositionally biased region" description="Polar residues" evidence="10">
    <location>
        <begin position="298"/>
        <end position="307"/>
    </location>
</feature>
<evidence type="ECO:0000259" key="12">
    <source>
        <dbReference type="PROSITE" id="PS51883"/>
    </source>
</evidence>
<evidence type="ECO:0000256" key="9">
    <source>
        <dbReference type="ARBA" id="ARBA00024336"/>
    </source>
</evidence>
<keyword evidence="8" id="KW-0131">Cell cycle</keyword>
<comment type="similarity">
    <text evidence="1">Belongs to the TRAFAC class OBG-HflX-like GTPase superfamily. OBG GTPase family.</text>
</comment>
<dbReference type="InterPro" id="IPR019384">
    <property type="entry name" value="FHIP"/>
</dbReference>
<keyword evidence="3" id="KW-0690">Ribosome biogenesis</keyword>
<comment type="similarity">
    <text evidence="2">Belongs to the APC1 family.</text>
</comment>
<dbReference type="Gene3D" id="2.70.210.12">
    <property type="entry name" value="GTP1/OBG domain"/>
    <property type="match status" value="1"/>
</dbReference>
<dbReference type="Pfam" id="PF10257">
    <property type="entry name" value="RAI16-like"/>
    <property type="match status" value="1"/>
</dbReference>
<dbReference type="GO" id="GO:0031145">
    <property type="term" value="P:anaphase-promoting complex-dependent catabolic process"/>
    <property type="evidence" value="ECO:0007669"/>
    <property type="project" value="TreeGrafter"/>
</dbReference>
<dbReference type="PANTHER" id="PTHR12827:SF3">
    <property type="entry name" value="ANAPHASE-PROMOTING COMPLEX SUBUNIT 1"/>
    <property type="match status" value="1"/>
</dbReference>
<evidence type="ECO:0000256" key="10">
    <source>
        <dbReference type="SAM" id="MobiDB-lite"/>
    </source>
</evidence>
<evidence type="ECO:0000256" key="6">
    <source>
        <dbReference type="ARBA" id="ARBA00022776"/>
    </source>
</evidence>
<feature type="domain" description="OBG-type G" evidence="11">
    <location>
        <begin position="2083"/>
        <end position="2248"/>
    </location>
</feature>
<feature type="region of interest" description="Disordered" evidence="10">
    <location>
        <begin position="3240"/>
        <end position="3260"/>
    </location>
</feature>
<keyword evidence="6" id="KW-0498">Mitosis</keyword>
<name>A0AAF5DJ91_STRER</name>
<evidence type="ECO:0000256" key="7">
    <source>
        <dbReference type="ARBA" id="ARBA00023134"/>
    </source>
</evidence>
<dbReference type="Pfam" id="PF19314">
    <property type="entry name" value="DUF5917"/>
    <property type="match status" value="1"/>
</dbReference>
<dbReference type="InterPro" id="IPR011989">
    <property type="entry name" value="ARM-like"/>
</dbReference>
<keyword evidence="13" id="KW-1185">Reference proteome</keyword>
<protein>
    <submittedName>
        <fullName evidence="14">Anaphase-promoting complex subunit 1</fullName>
    </submittedName>
</protein>
<dbReference type="InterPro" id="IPR014100">
    <property type="entry name" value="GTP-bd_Obg/CgtA"/>
</dbReference>
<dbReference type="Proteomes" id="UP000035681">
    <property type="component" value="Unplaced"/>
</dbReference>
<evidence type="ECO:0000256" key="3">
    <source>
        <dbReference type="ARBA" id="ARBA00022517"/>
    </source>
</evidence>
<dbReference type="InterPro" id="IPR006073">
    <property type="entry name" value="GTP-bd"/>
</dbReference>
<dbReference type="NCBIfam" id="TIGR02729">
    <property type="entry name" value="Obg_CgtA"/>
    <property type="match status" value="1"/>
</dbReference>
<dbReference type="PROSITE" id="PS51883">
    <property type="entry name" value="OBG"/>
    <property type="match status" value="1"/>
</dbReference>
<keyword evidence="4" id="KW-0132">Cell division</keyword>
<accession>A0AAF5DJ91</accession>
<dbReference type="GO" id="GO:0007091">
    <property type="term" value="P:metaphase/anaphase transition of mitotic cell cycle"/>
    <property type="evidence" value="ECO:0007669"/>
    <property type="project" value="TreeGrafter"/>
</dbReference>
<dbReference type="Pfam" id="PF01926">
    <property type="entry name" value="MMR_HSR1"/>
    <property type="match status" value="1"/>
</dbReference>
<keyword evidence="5" id="KW-0547">Nucleotide-binding</keyword>
<evidence type="ECO:0000259" key="11">
    <source>
        <dbReference type="PROSITE" id="PS51710"/>
    </source>
</evidence>
<dbReference type="Gene3D" id="1.25.10.10">
    <property type="entry name" value="Leucine-rich Repeat Variant"/>
    <property type="match status" value="1"/>
</dbReference>
<dbReference type="InterPro" id="IPR031167">
    <property type="entry name" value="G_OBG"/>
</dbReference>
<feature type="domain" description="Obg" evidence="12">
    <location>
        <begin position="1921"/>
        <end position="2082"/>
    </location>
</feature>
<evidence type="ECO:0000313" key="14">
    <source>
        <dbReference type="WBParaSite" id="TCONS_00012290.p1"/>
    </source>
</evidence>
<sequence>YLACFLKFYCNTFTNFSLIVSLQTKYMDHRFEHFFKSTKLDDIDNQSSLLQTQQFYIHNGVEEYLVVEDNVIKRIAAKHSNIKLCEYTVDFFNVKYARYYEFRNKDNRIVPVICAMNEQNIDIFGINDPFQHSIKFPFFVKKYFFIKACIIVVREDFVPVVDATVPRLFSINEPKPRYIPLVLNYQQKKIINDIDHFICETMNFNIEEVDYESNMLLCSTNEGLLLLHTSEFYGSDDEMEHRKYNTVTEANTEESLFKLPDSSSITGGLGNSSDVEMKPANTCYPHLLTPKRGDINISTSYNSKISPTTHMTTRSMTKTRKNTESTLPLPIINTIENTPQFGLASTSLSYHNRYENADSSRNISGVNLQSHKLISKNIHKPDKGASFISKVKSDRSKSHCEASFIEINKSLRATALDYDTEHDVRKKAFDDMDKLGDIFTNERSVKRSRLSENNDGNNKTKESVRFTDVPTIASISNRSNSISIGHHNYSYYVKLSRTDTNTVDGLNETLADVLSCEGEGYKITVIASFNNSFNNFLTKKKIPKIFSSIDLGGRQYLYLMDKEDSKLAVYELIHELKSNKEENQIKIKDIGFLISCIDAVPLLNSNFVALLHTNSKLSIHSGINFIFNIQLNTIFKDINEDIKESYQFLASRRKGFIFKNDTNNTAYSVIMDFNLPRKLFECVATICEFSKDDGIIFFSTYLHSTHLLKDLVFHSCVQMLPCLYEFVLYFLSECGFDVDFYIKSSKIKNDVKELNIFRFLSNESESNVCFNKMSKAESRSFLNHTPNVNSFLTNISFNMTHDANSTDQSKVLSSTPNRSNNSLFAEFLRKSTPSRLSGNKSLANFSIHSGVITKEPTSSTPFRDAEGNLSALALTPILSYKNENCKIDNDTTGRLQQIFTALHVFYERSRINRNNEILCKVIGEPLYAFALYCGLQEYIQTYEQDFSVFIENKQILQNSLISIGSGVFDKESIAKNLSLSCSFRRLRNKMLKLQCIEDEHSMFVAVPPQYLLIYGMLIKKINKVKHIQMVFGNKWEHVLMIHDKYLFLRLFSGISNHLVRAKAIFLELGLNPNHALELQLSSYPVFNKILMNYSSLNLQRITLKPLFEFLSESNFRDFLLHRFPEDIRYQNVLNMLDTSKPVLIQVRTISTMSDADIREYQEDFLTIAMCKYYTKPFGKAIIKFRTVVPDIYNTFTVDNICVSGKVLPMWTTIDTVNNEANRPYTEWGDFYNGTARGLEILSADSLNLSSEFLTSVINNQNQKNMHAAAGLVYGLGLNGHINRLNKFVCHEMLTRGDKFFSIALLLGLGASNIGSADQELFKIMASHLKFLMPPTQLELTIDSTIQASAAIGLGLLFCGRETQELTDKFLKQMCKENYVESDMISQRYSFSLACGFAVGLINLGKGNYKNSLSLPISDAKPSIAHRLLNMLNGGAKEIDNNRQVDKFDDYFNLSSVPVGARKRLEKSSQSTTNHVRELPNCNIHLTAHPAAVALGLVYLDSNIEWLDKALRIPESFYELKNIKPDVIMTRTIARLLIGFRNVKPTKEWVEEQIPLSIRERFSEIPDLANHNNRNDSDENIVYVHAYFYIYCGALFVQGLKFASTWDERVIKSCEHILPHLEHENLSDYENNYMGEYTNLNLRMFYRMIVLSVMAMVKAGSGDVNIIRLARHMKAACETEKIQPNHANFQHSMCNMALGMVMLGGSRYCLGDSPLSIAALFMAFYPVFPKHIYENRLYLQPLRFMWTIATEPRIVTFYDIQTKKYVSLEYFVCLRDGVTKKMTSPSHLPTISLIKNFYINSTEYIFHEALQLPDKINREELKELLTKFHNRIPVSKVSILESSQQQNKMYLSAINNIDEKTINVRMEETLKDSASFKMTEFEESETLKMKDYLIPTTKPYCTNLFLKEPIFPKKAKSDGEARHFVDYKRVLCKGGKGGNGMVSFFKGYRVPFGGPDGGDGGNGGHVIFKASKMTKDLSKLGSVITANNGEYGMGRSCHGKSAKHKIINVPINTVISKPATEENCKGEVIAELVKDEEIFIAARGGAGGHGNQFYVSNEVRKPIKAEAGGVGEEITYDVEMGVMAFGGFVGFPNVGKSTLLRSISRAKPKVASYPFTTLKPHIGIVEYDDYIQIPIADIPGLIEGAHLDYGLGSSFLRHISKCYCLIYVIDISLGDYQSQFNILKNELNMYKEGLSDKPSLIVLSKMDLARNLNTQSIESQFNNIKVFPISSKSMLGLKEFLIHMFTFKDKYKFFINLNLFTTILFIIMRRWGLSNIITSSTPISRSSSTTFFTDGVLNSSSVNVDFVSNPDAWEREFFDHMKRLQELLGQKNPDYDTIQDVFFTFNVMTHLLMLEVNSQPKTTIGTILDSCFSNEIFIKLQHWAEGVSESYHMACQVNLVKAYDSMLSNSNRHSHCVLVHKPILLPLLRLLHWCNETVEERNHVPCGIDKDFVVLLNQISRKMSQDITLLHFLFNFNEDASCGEGENGSIDLMNTSFGSFKSTSSGGNSNRFLVFSLLIPYLYGPGDIGQLAKDSVLSILAVSANFPAVAKYITKKTSFCQVLSGGLCGLYSLLPRHITSALQVNQNWHKLIIPNDILLLPSLTDLHDSLIFLNAIVEVSHPMIKMEIVNNFYKGLLVEVMKSGFIQGDSDEFLSQIVYLNLMFETFTDEVLVHSLLKLLLREEWKGNEMGNLSNSYGINDTNYGCEKLSILDLILVRMRENDRLTNVVLSFIYTLVNLVCEDVMWNQVFRYIITKVYISNSVTDFDSKKSILSAEQYLSFIPFCIKNLSLPEEDENNLISKGSLSRHCLSSKIEIIEVSIACLSWKWPYDGKLPNKFLNDVCDSPPPPSIGSSNFTRFGSARSSLISSSGGNRYFNNFNRSAHTTLDTQGFLDVIGNSKLNELGEEDEDEFSDEEGSINRTLEEGENGDEDGFLPLPPNDSQFDQMTQSHMEYLHLTYDDLSDDENEDKTNEIQKVNEYQVPVNYEEIEKKIENVRTNIINKLNFSEKCSTNEFLDKLKEINSPQSKKTGKKRLEENIAFIESKLQYLKEIQAENEEDNDENDSIDTISSPNINLNLNLLNDIDSKEKFTGIPIELSYNCHDPNEYGLLLNRLFDLLESLVENNYTTNLLLIAVLRSLLSYPQPILRAFMLYPSKNPANLSPILHIFNSLKAKIDHFAQEIDGFDILYVRALKHLNKKAETYEKNLKDNDKESLSRKTPTRKSNRFSNLFRFGRKPSTEKKVNEDEIDDSDFETSYSGRSNSSFSTTFDITSNSHKSSNTSSAVYKYFSHKALESKANTEDASHNKRVVYAAICMTEMAQMFAAFSLEHSITICDAVNKYIK</sequence>
<feature type="region of interest" description="Disordered" evidence="10">
    <location>
        <begin position="298"/>
        <end position="321"/>
    </location>
</feature>
<dbReference type="PROSITE" id="PS51710">
    <property type="entry name" value="G_OBG"/>
    <property type="match status" value="1"/>
</dbReference>
<dbReference type="GO" id="GO:0060090">
    <property type="term" value="F:molecular adaptor activity"/>
    <property type="evidence" value="ECO:0007669"/>
    <property type="project" value="TreeGrafter"/>
</dbReference>
<evidence type="ECO:0000256" key="2">
    <source>
        <dbReference type="ARBA" id="ARBA00010547"/>
    </source>
</evidence>
<dbReference type="PANTHER" id="PTHR12827">
    <property type="entry name" value="MEIOTIC CHECKPOINT REGULATOR TSG24 FAMILY MEMBER"/>
    <property type="match status" value="1"/>
</dbReference>
<dbReference type="GO" id="GO:0042254">
    <property type="term" value="P:ribosome biogenesis"/>
    <property type="evidence" value="ECO:0007669"/>
    <property type="project" value="UniProtKB-UniRule"/>
</dbReference>
<dbReference type="InterPro" id="IPR027417">
    <property type="entry name" value="P-loop_NTPase"/>
</dbReference>
<comment type="similarity">
    <text evidence="9">Belongs to the FHIP family.</text>
</comment>
<dbReference type="GO" id="GO:0003924">
    <property type="term" value="F:GTPase activity"/>
    <property type="evidence" value="ECO:0007669"/>
    <property type="project" value="InterPro"/>
</dbReference>
<dbReference type="NCBIfam" id="TIGR00231">
    <property type="entry name" value="small_GTP"/>
    <property type="match status" value="1"/>
</dbReference>
<dbReference type="FunFam" id="2.70.210.12:FF:000001">
    <property type="entry name" value="GTPase Obg"/>
    <property type="match status" value="1"/>
</dbReference>
<dbReference type="GO" id="GO:0070979">
    <property type="term" value="P:protein K11-linked ubiquitination"/>
    <property type="evidence" value="ECO:0007669"/>
    <property type="project" value="TreeGrafter"/>
</dbReference>
<dbReference type="InterPro" id="IPR036726">
    <property type="entry name" value="GTP1_OBG_dom_sf"/>
</dbReference>
<keyword evidence="7" id="KW-0342">GTP-binding</keyword>
<dbReference type="Pfam" id="PF01018">
    <property type="entry name" value="GTP1_OBG"/>
    <property type="match status" value="1"/>
</dbReference>
<dbReference type="NCBIfam" id="NF008956">
    <property type="entry name" value="PRK12299.1"/>
    <property type="match status" value="1"/>
</dbReference>
<dbReference type="InterPro" id="IPR024990">
    <property type="entry name" value="Apc1"/>
</dbReference>
<reference evidence="14" key="1">
    <citation type="submission" date="2024-02" db="UniProtKB">
        <authorList>
            <consortium name="WormBaseParasite"/>
        </authorList>
    </citation>
    <scope>IDENTIFICATION</scope>
</reference>
<dbReference type="GO" id="GO:0000287">
    <property type="term" value="F:magnesium ion binding"/>
    <property type="evidence" value="ECO:0007669"/>
    <property type="project" value="InterPro"/>
</dbReference>
<evidence type="ECO:0000256" key="1">
    <source>
        <dbReference type="ARBA" id="ARBA00007699"/>
    </source>
</evidence>
<evidence type="ECO:0000256" key="4">
    <source>
        <dbReference type="ARBA" id="ARBA00022618"/>
    </source>
</evidence>
<proteinExistence type="inferred from homology"/>
<dbReference type="SUPFAM" id="SSF52540">
    <property type="entry name" value="P-loop containing nucleoside triphosphate hydrolases"/>
    <property type="match status" value="1"/>
</dbReference>
<organism evidence="13 14">
    <name type="scientific">Strongyloides stercoralis</name>
    <name type="common">Threadworm</name>
    <dbReference type="NCBI Taxonomy" id="6248"/>
    <lineage>
        <taxon>Eukaryota</taxon>
        <taxon>Metazoa</taxon>
        <taxon>Ecdysozoa</taxon>
        <taxon>Nematoda</taxon>
        <taxon>Chromadorea</taxon>
        <taxon>Rhabditida</taxon>
        <taxon>Tylenchina</taxon>
        <taxon>Panagrolaimomorpha</taxon>
        <taxon>Strongyloidoidea</taxon>
        <taxon>Strongyloididae</taxon>
        <taxon>Strongyloides</taxon>
    </lineage>
</organism>
<dbReference type="CDD" id="cd01898">
    <property type="entry name" value="Obg"/>
    <property type="match status" value="1"/>
</dbReference>
<dbReference type="PRINTS" id="PR00326">
    <property type="entry name" value="GTP1OBG"/>
</dbReference>
<dbReference type="GO" id="GO:0051301">
    <property type="term" value="P:cell division"/>
    <property type="evidence" value="ECO:0007669"/>
    <property type="project" value="UniProtKB-KW"/>
</dbReference>
<dbReference type="InterPro" id="IPR006169">
    <property type="entry name" value="GTP1_OBG_dom"/>
</dbReference>
<dbReference type="InterPro" id="IPR005225">
    <property type="entry name" value="Small_GTP-bd"/>
</dbReference>
<dbReference type="InterPro" id="IPR045669">
    <property type="entry name" value="FHIP_C"/>
</dbReference>
<evidence type="ECO:0000256" key="5">
    <source>
        <dbReference type="ARBA" id="ARBA00022741"/>
    </source>
</evidence>
<dbReference type="GO" id="GO:0005680">
    <property type="term" value="C:anaphase-promoting complex"/>
    <property type="evidence" value="ECO:0007669"/>
    <property type="project" value="InterPro"/>
</dbReference>
<dbReference type="WBParaSite" id="TCONS_00012290.p1">
    <property type="protein sequence ID" value="TCONS_00012290.p1"/>
    <property type="gene ID" value="XLOC_007850"/>
</dbReference>
<dbReference type="GO" id="GO:0005525">
    <property type="term" value="F:GTP binding"/>
    <property type="evidence" value="ECO:0007669"/>
    <property type="project" value="UniProtKB-KW"/>
</dbReference>
<dbReference type="Gene3D" id="3.40.50.300">
    <property type="entry name" value="P-loop containing nucleotide triphosphate hydrolases"/>
    <property type="match status" value="1"/>
</dbReference>
<evidence type="ECO:0000256" key="8">
    <source>
        <dbReference type="ARBA" id="ARBA00023306"/>
    </source>
</evidence>
<dbReference type="SUPFAM" id="SSF82051">
    <property type="entry name" value="Obg GTP-binding protein N-terminal domain"/>
    <property type="match status" value="1"/>
</dbReference>